<dbReference type="GO" id="GO:0015934">
    <property type="term" value="C:large ribosomal subunit"/>
    <property type="evidence" value="ECO:0007669"/>
    <property type="project" value="InterPro"/>
</dbReference>
<feature type="region of interest" description="Disordered" evidence="8">
    <location>
        <begin position="172"/>
        <end position="207"/>
    </location>
</feature>
<gene>
    <name evidence="7" type="primary">rplJ</name>
    <name evidence="9" type="ORF">EV652_12317</name>
</gene>
<evidence type="ECO:0000313" key="10">
    <source>
        <dbReference type="Proteomes" id="UP000294508"/>
    </source>
</evidence>
<comment type="function">
    <text evidence="1 7">Forms part of the ribosomal stalk, playing a central role in the interaction of the ribosome with GTP-bound translation factors.</text>
</comment>
<feature type="compositionally biased region" description="Low complexity" evidence="8">
    <location>
        <begin position="192"/>
        <end position="207"/>
    </location>
</feature>
<dbReference type="InterPro" id="IPR047865">
    <property type="entry name" value="Ribosomal_uL10_bac_type"/>
</dbReference>
<evidence type="ECO:0000256" key="6">
    <source>
        <dbReference type="ARBA" id="ARBA00035202"/>
    </source>
</evidence>
<keyword evidence="4 7" id="KW-0687">Ribonucleoprotein</keyword>
<dbReference type="PROSITE" id="PS01109">
    <property type="entry name" value="RIBOSOMAL_L10"/>
    <property type="match status" value="1"/>
</dbReference>
<evidence type="ECO:0000256" key="1">
    <source>
        <dbReference type="ARBA" id="ARBA00002633"/>
    </source>
</evidence>
<dbReference type="Gene3D" id="3.30.70.1730">
    <property type="match status" value="1"/>
</dbReference>
<keyword evidence="7" id="KW-0694">RNA-binding</keyword>
<dbReference type="SUPFAM" id="SSF160369">
    <property type="entry name" value="Ribosomal protein L10-like"/>
    <property type="match status" value="1"/>
</dbReference>
<dbReference type="OrthoDB" id="3186107at2"/>
<dbReference type="PANTHER" id="PTHR11560">
    <property type="entry name" value="39S RIBOSOMAL PROTEIN L10, MITOCHONDRIAL"/>
    <property type="match status" value="1"/>
</dbReference>
<organism evidence="9 10">
    <name type="scientific">Kribbella steppae</name>
    <dbReference type="NCBI Taxonomy" id="2512223"/>
    <lineage>
        <taxon>Bacteria</taxon>
        <taxon>Bacillati</taxon>
        <taxon>Actinomycetota</taxon>
        <taxon>Actinomycetes</taxon>
        <taxon>Propionibacteriales</taxon>
        <taxon>Kribbellaceae</taxon>
        <taxon>Kribbella</taxon>
    </lineage>
</organism>
<accession>A0A4R2GVX1</accession>
<evidence type="ECO:0000256" key="8">
    <source>
        <dbReference type="SAM" id="MobiDB-lite"/>
    </source>
</evidence>
<evidence type="ECO:0000256" key="2">
    <source>
        <dbReference type="ARBA" id="ARBA00008889"/>
    </source>
</evidence>
<evidence type="ECO:0000256" key="5">
    <source>
        <dbReference type="ARBA" id="ARBA00026025"/>
    </source>
</evidence>
<keyword evidence="3 7" id="KW-0689">Ribosomal protein</keyword>
<reference evidence="9 10" key="1">
    <citation type="journal article" date="2015" name="Stand. Genomic Sci.">
        <title>Genomic Encyclopedia of Bacterial and Archaeal Type Strains, Phase III: the genomes of soil and plant-associated and newly described type strains.</title>
        <authorList>
            <person name="Whitman W.B."/>
            <person name="Woyke T."/>
            <person name="Klenk H.P."/>
            <person name="Zhou Y."/>
            <person name="Lilburn T.G."/>
            <person name="Beck B.J."/>
            <person name="De Vos P."/>
            <person name="Vandamme P."/>
            <person name="Eisen J.A."/>
            <person name="Garrity G."/>
            <person name="Hugenholtz P."/>
            <person name="Kyrpides N.C."/>
        </authorList>
    </citation>
    <scope>NUCLEOTIDE SEQUENCE [LARGE SCALE GENOMIC DNA]</scope>
    <source>
        <strain evidence="9 10">VKM Ac-2572</strain>
    </source>
</reference>
<evidence type="ECO:0000313" key="9">
    <source>
        <dbReference type="EMBL" id="TCO14813.1"/>
    </source>
</evidence>
<dbReference type="EMBL" id="SLWN01000023">
    <property type="protein sequence ID" value="TCO14813.1"/>
    <property type="molecule type" value="Genomic_DNA"/>
</dbReference>
<dbReference type="Gene3D" id="6.10.250.290">
    <property type="match status" value="1"/>
</dbReference>
<dbReference type="GO" id="GO:0003735">
    <property type="term" value="F:structural constituent of ribosome"/>
    <property type="evidence" value="ECO:0007669"/>
    <property type="project" value="InterPro"/>
</dbReference>
<dbReference type="Proteomes" id="UP000294508">
    <property type="component" value="Unassembled WGS sequence"/>
</dbReference>
<comment type="similarity">
    <text evidence="2 7">Belongs to the universal ribosomal protein uL10 family.</text>
</comment>
<dbReference type="NCBIfam" id="NF000955">
    <property type="entry name" value="PRK00099.1-1"/>
    <property type="match status" value="1"/>
</dbReference>
<keyword evidence="7" id="KW-0699">rRNA-binding</keyword>
<dbReference type="Pfam" id="PF00466">
    <property type="entry name" value="Ribosomal_L10"/>
    <property type="match status" value="1"/>
</dbReference>
<evidence type="ECO:0000256" key="3">
    <source>
        <dbReference type="ARBA" id="ARBA00022980"/>
    </source>
</evidence>
<dbReference type="HAMAP" id="MF_00362">
    <property type="entry name" value="Ribosomal_uL10"/>
    <property type="match status" value="1"/>
</dbReference>
<protein>
    <recommendedName>
        <fullName evidence="6 7">Large ribosomal subunit protein uL10</fullName>
    </recommendedName>
</protein>
<dbReference type="GO" id="GO:0006412">
    <property type="term" value="P:translation"/>
    <property type="evidence" value="ECO:0007669"/>
    <property type="project" value="UniProtKB-UniRule"/>
</dbReference>
<proteinExistence type="inferred from homology"/>
<dbReference type="RefSeq" id="WP_132216124.1">
    <property type="nucleotide sequence ID" value="NZ_SLWN01000023.1"/>
</dbReference>
<dbReference type="GO" id="GO:0070180">
    <property type="term" value="F:large ribosomal subunit rRNA binding"/>
    <property type="evidence" value="ECO:0007669"/>
    <property type="project" value="UniProtKB-UniRule"/>
</dbReference>
<dbReference type="CDD" id="cd05797">
    <property type="entry name" value="Ribosomal_L10"/>
    <property type="match status" value="1"/>
</dbReference>
<dbReference type="InterPro" id="IPR001790">
    <property type="entry name" value="Ribosomal_uL10"/>
</dbReference>
<comment type="caution">
    <text evidence="9">The sequence shown here is derived from an EMBL/GenBank/DDBJ whole genome shotgun (WGS) entry which is preliminary data.</text>
</comment>
<dbReference type="InterPro" id="IPR043141">
    <property type="entry name" value="Ribosomal_uL10-like_sf"/>
</dbReference>
<dbReference type="InterPro" id="IPR002363">
    <property type="entry name" value="Ribosomal_uL10_CS_bac"/>
</dbReference>
<sequence>MARPDKAADVAELTENFRSSNGAVLTEYRGLTVAQLRELRTALGDDVNYAVVKNTLTKIAAKDAGVESFDSLLQGPSAIAFIKGDPVVAAKGLRDFAKANPLLVIKGGVLEGKALGSDEINKLADLESREVLLAKLAGAMKAAPQQAVSLFAAPLSQAARLFAALQDKLPAEAAPAQDQGADEAPAVQDTVEAPAEASTEETAPAES</sequence>
<name>A0A4R2GVX1_9ACTN</name>
<dbReference type="AlphaFoldDB" id="A0A4R2GVX1"/>
<evidence type="ECO:0000256" key="7">
    <source>
        <dbReference type="HAMAP-Rule" id="MF_00362"/>
    </source>
</evidence>
<dbReference type="InterPro" id="IPR022973">
    <property type="entry name" value="Ribosomal_uL10_bac"/>
</dbReference>
<keyword evidence="10" id="KW-1185">Reference proteome</keyword>
<comment type="subunit">
    <text evidence="5 7">Part of the ribosomal stalk of the 50S ribosomal subunit. The N-terminus interacts with L11 and the large rRNA to form the base of the stalk. The C-terminus forms an elongated spine to which L12 dimers bind in a sequential fashion forming a multimeric L10(L12)X complex.</text>
</comment>
<evidence type="ECO:0000256" key="4">
    <source>
        <dbReference type="ARBA" id="ARBA00023274"/>
    </source>
</evidence>